<protein>
    <submittedName>
        <fullName evidence="1">Uncharacterized protein</fullName>
    </submittedName>
</protein>
<name>A0A1D7XFB4_9CAUD</name>
<evidence type="ECO:0000313" key="1">
    <source>
        <dbReference type="EMBL" id="AOQ27204.1"/>
    </source>
</evidence>
<evidence type="ECO:0000313" key="2">
    <source>
        <dbReference type="Proteomes" id="UP000225358"/>
    </source>
</evidence>
<organism evidence="1 2">
    <name type="scientific">Escherichia phage ESCO13</name>
    <dbReference type="NCBI Taxonomy" id="1881104"/>
    <lineage>
        <taxon>Viruses</taxon>
        <taxon>Duplodnaviria</taxon>
        <taxon>Heunggongvirae</taxon>
        <taxon>Uroviricota</taxon>
        <taxon>Caudoviricetes</taxon>
        <taxon>Stephanstirmvirinae</taxon>
        <taxon>Phapecoctavirus</taxon>
        <taxon>Phapecoctavirus ESCO13</taxon>
    </lineage>
</organism>
<gene>
    <name evidence="1" type="ORF">ESCO13_00068</name>
</gene>
<proteinExistence type="predicted"/>
<dbReference type="EMBL" id="KX552041">
    <property type="protein sequence ID" value="AOQ27204.1"/>
    <property type="molecule type" value="Genomic_DNA"/>
</dbReference>
<keyword evidence="2" id="KW-1185">Reference proteome</keyword>
<sequence>MVSFIVGVVVGYLINKYQDVITAKVKDILDSSK</sequence>
<reference evidence="1" key="1">
    <citation type="submission" date="2017-02" db="EMBL/GenBank/DDBJ databases">
        <title>Complete genome sequence of two Escherichia coli phages, vB_EcoM_ ESCO5 and vB_EcoM_ESCO13, which are related to phAPEC8.</title>
        <authorList>
            <person name="Trotereau A."/>
            <person name="Gonnet M."/>
            <person name="Viardot A."/>
            <person name="Lalmanach A.-C."/>
            <person name="Guabiraba R."/>
            <person name="Chanteloup N."/>
            <person name="Schouler C."/>
        </authorList>
    </citation>
    <scope>NUCLEOTIDE SEQUENCE [LARGE SCALE GENOMIC DNA]</scope>
</reference>
<dbReference type="Proteomes" id="UP000225358">
    <property type="component" value="Segment"/>
</dbReference>
<accession>A0A1D7XFB4</accession>